<proteinExistence type="inferred from homology"/>
<feature type="binding site" evidence="9">
    <location>
        <position position="164"/>
    </location>
    <ligand>
        <name>Mn(2+)</name>
        <dbReference type="ChEBI" id="CHEBI:29035"/>
    </ligand>
</feature>
<feature type="active site" description="Proton donor" evidence="7">
    <location>
        <position position="165"/>
    </location>
</feature>
<evidence type="ECO:0000256" key="1">
    <source>
        <dbReference type="ARBA" id="ARBA00010141"/>
    </source>
</evidence>
<comment type="cofactor">
    <cofactor evidence="11">
        <name>NAD(+)</name>
        <dbReference type="ChEBI" id="CHEBI:57540"/>
    </cofactor>
    <text evidence="11">Binds 1 NAD(+) per subunit.</text>
</comment>
<evidence type="ECO:0000256" key="2">
    <source>
        <dbReference type="ARBA" id="ARBA00022723"/>
    </source>
</evidence>
<dbReference type="GO" id="GO:0008706">
    <property type="term" value="F:6-phospho-beta-glucosidase activity"/>
    <property type="evidence" value="ECO:0007669"/>
    <property type="project" value="UniProtKB-EC"/>
</dbReference>
<organism evidence="13">
    <name type="scientific">Scrofimicrobium appendicitidis</name>
    <dbReference type="NCBI Taxonomy" id="3079930"/>
    <lineage>
        <taxon>Bacteria</taxon>
        <taxon>Bacillati</taxon>
        <taxon>Actinomycetota</taxon>
        <taxon>Actinomycetes</taxon>
        <taxon>Actinomycetales</taxon>
        <taxon>Actinomycetaceae</taxon>
        <taxon>Scrofimicrobium</taxon>
    </lineage>
</organism>
<evidence type="ECO:0000256" key="9">
    <source>
        <dbReference type="PIRSR" id="PIRSR601088-3"/>
    </source>
</evidence>
<feature type="domain" description="Glycosyl hydrolase family 4 C-terminal" evidence="12">
    <location>
        <begin position="189"/>
        <end position="426"/>
    </location>
</feature>
<dbReference type="GO" id="GO:0005975">
    <property type="term" value="P:carbohydrate metabolic process"/>
    <property type="evidence" value="ECO:0007669"/>
    <property type="project" value="InterPro"/>
</dbReference>
<dbReference type="SUPFAM" id="SSF51735">
    <property type="entry name" value="NAD(P)-binding Rossmann-fold domains"/>
    <property type="match status" value="1"/>
</dbReference>
<gene>
    <name evidence="13" type="ORF">SAC06_08740</name>
</gene>
<protein>
    <submittedName>
        <fullName evidence="13">6-phospho-beta-glucosidase</fullName>
        <ecNumber evidence="13">3.2.1.86</ecNumber>
    </submittedName>
</protein>
<evidence type="ECO:0000256" key="5">
    <source>
        <dbReference type="ARBA" id="ARBA00023211"/>
    </source>
</evidence>
<sequence>MKLTIVGGGGFRVPQIIEELAGRSAEEIRLSEVCLYDVEPDRLAVMQQVVAEMELADKPAISSTSRLDEAVTGADFIFSAMRVGGTCGRVLDEQVALHEDVLGQETVGPGGYAYAFRTIPAALELARAVKLHAPEAWVINFTNPAGIITQAMRSVMGERVVGICDTPIGLVRRVGRALGLAEDEFSYDYVGLNHLGWLRSISVAGQERLPELLASDELLGEIEEARLIGFDWVRQLGMLPNEYLFYYYLNREAVAQLRSEGQTRGQFLDEQQGDFYRRAQEEPYAAAKLWQEAHDEREATYMAEARDIAGEGDRHQEDLEGGGYQRVAVDLMVALSAGQVTRMILGVANQGPTWGPLVPALSAEAVVEVPCLVDADGIHPQAVAPLTGAELGLVVQVKACEELVIRAAIERDPQLGWQAIASHPLVDSVEVARRIFAQYRRQIPEVGAVFAGR</sequence>
<evidence type="ECO:0000259" key="12">
    <source>
        <dbReference type="Pfam" id="PF11975"/>
    </source>
</evidence>
<keyword evidence="6 11" id="KW-0326">Glycosidase</keyword>
<dbReference type="EMBL" id="CP138335">
    <property type="protein sequence ID" value="XBW07721.1"/>
    <property type="molecule type" value="Genomic_DNA"/>
</dbReference>
<dbReference type="PANTHER" id="PTHR32092:SF5">
    <property type="entry name" value="6-PHOSPHO-BETA-GLUCOSIDASE"/>
    <property type="match status" value="1"/>
</dbReference>
<evidence type="ECO:0000256" key="11">
    <source>
        <dbReference type="RuleBase" id="RU361152"/>
    </source>
</evidence>
<feature type="active site" description="Proton acceptor" evidence="7">
    <location>
        <position position="243"/>
    </location>
</feature>
<keyword evidence="9" id="KW-0408">Iron</keyword>
<evidence type="ECO:0000256" key="10">
    <source>
        <dbReference type="PIRSR" id="PIRSR601088-4"/>
    </source>
</evidence>
<accession>A0AAU7V5K8</accession>
<dbReference type="InterPro" id="IPR022616">
    <property type="entry name" value="Glyco_hydro_4_C"/>
</dbReference>
<dbReference type="Pfam" id="PF02056">
    <property type="entry name" value="Glyco_hydro_4"/>
    <property type="match status" value="1"/>
</dbReference>
<keyword evidence="4 11" id="KW-0520">NAD</keyword>
<keyword evidence="2 9" id="KW-0479">Metal-binding</keyword>
<feature type="binding site" evidence="9">
    <location>
        <position position="194"/>
    </location>
    <ligand>
        <name>Mn(2+)</name>
        <dbReference type="ChEBI" id="CHEBI:29035"/>
    </ligand>
</feature>
<evidence type="ECO:0000256" key="3">
    <source>
        <dbReference type="ARBA" id="ARBA00022801"/>
    </source>
</evidence>
<feature type="binding site" evidence="8">
    <location>
        <position position="143"/>
    </location>
    <ligand>
        <name>substrate</name>
    </ligand>
</feature>
<dbReference type="InterPro" id="IPR001088">
    <property type="entry name" value="Glyco_hydro_4"/>
</dbReference>
<dbReference type="KEGG" id="sapp:SAC06_08740"/>
<evidence type="ECO:0000256" key="4">
    <source>
        <dbReference type="ARBA" id="ARBA00023027"/>
    </source>
</evidence>
<dbReference type="Gene3D" id="3.90.110.10">
    <property type="entry name" value="Lactate dehydrogenase/glycoside hydrolase, family 4, C-terminal"/>
    <property type="match status" value="1"/>
</dbReference>
<feature type="site" description="Increases basicity of active site Tyr" evidence="10">
    <location>
        <position position="105"/>
    </location>
</feature>
<dbReference type="CDD" id="cd05296">
    <property type="entry name" value="GH4_P_beta_glucosidase"/>
    <property type="match status" value="1"/>
</dbReference>
<keyword evidence="3 11" id="KW-0378">Hydrolase</keyword>
<evidence type="ECO:0000256" key="7">
    <source>
        <dbReference type="PIRSR" id="PIRSR601088-1"/>
    </source>
</evidence>
<keyword evidence="5 9" id="KW-0464">Manganese</keyword>
<dbReference type="SUPFAM" id="SSF56327">
    <property type="entry name" value="LDH C-terminal domain-like"/>
    <property type="match status" value="1"/>
</dbReference>
<dbReference type="GO" id="GO:0016616">
    <property type="term" value="F:oxidoreductase activity, acting on the CH-OH group of donors, NAD or NADP as acceptor"/>
    <property type="evidence" value="ECO:0007669"/>
    <property type="project" value="InterPro"/>
</dbReference>
<dbReference type="InterPro" id="IPR019802">
    <property type="entry name" value="GlycHydrolase_4_CS"/>
</dbReference>
<comment type="similarity">
    <text evidence="1 11">Belongs to the glycosyl hydrolase 4 family.</text>
</comment>
<reference evidence="13" key="1">
    <citation type="submission" date="2023-11" db="EMBL/GenBank/DDBJ databases">
        <title>Scrofimicrobium hongkongense sp. nov., isolated from a patient with peritonitis.</title>
        <authorList>
            <person name="Lao H.Y."/>
            <person name="Wong A.Y.P."/>
            <person name="Ng T.L."/>
            <person name="Wong R.Y.L."/>
            <person name="Yau M.C.Y."/>
            <person name="Lam J.Y.W."/>
            <person name="Siu G.K.H."/>
        </authorList>
    </citation>
    <scope>NUCLEOTIDE SEQUENCE</scope>
    <source>
        <strain evidence="13">R131</strain>
    </source>
</reference>
<dbReference type="AlphaFoldDB" id="A0AAU7V5K8"/>
<dbReference type="GO" id="GO:0046872">
    <property type="term" value="F:metal ion binding"/>
    <property type="evidence" value="ECO:0007669"/>
    <property type="project" value="UniProtKB-KW"/>
</dbReference>
<keyword evidence="9" id="KW-0533">Nickel</keyword>
<dbReference type="InterPro" id="IPR036291">
    <property type="entry name" value="NAD(P)-bd_dom_sf"/>
</dbReference>
<dbReference type="InterPro" id="IPR015955">
    <property type="entry name" value="Lactate_DH/Glyco_Ohase_4_C"/>
</dbReference>
<evidence type="ECO:0000256" key="8">
    <source>
        <dbReference type="PIRSR" id="PIRSR601088-2"/>
    </source>
</evidence>
<keyword evidence="9" id="KW-0170">Cobalt</keyword>
<evidence type="ECO:0000313" key="13">
    <source>
        <dbReference type="EMBL" id="XBW07721.1"/>
    </source>
</evidence>
<dbReference type="Gene3D" id="3.40.50.720">
    <property type="entry name" value="NAD(P)-binding Rossmann-like Domain"/>
    <property type="match status" value="1"/>
</dbReference>
<feature type="binding site" evidence="8">
    <location>
        <position position="89"/>
    </location>
    <ligand>
        <name>substrate</name>
    </ligand>
</feature>
<dbReference type="PROSITE" id="PS01324">
    <property type="entry name" value="GLYCOSYL_HYDROL_F4"/>
    <property type="match status" value="1"/>
</dbReference>
<dbReference type="Pfam" id="PF11975">
    <property type="entry name" value="Glyco_hydro_4C"/>
    <property type="match status" value="1"/>
</dbReference>
<dbReference type="RefSeq" id="WP_350257924.1">
    <property type="nucleotide sequence ID" value="NZ_CP138335.1"/>
</dbReference>
<dbReference type="PANTHER" id="PTHR32092">
    <property type="entry name" value="6-PHOSPHO-BETA-GLUCOSIDASE-RELATED"/>
    <property type="match status" value="1"/>
</dbReference>
<name>A0AAU7V5K8_9ACTO</name>
<dbReference type="PRINTS" id="PR00732">
    <property type="entry name" value="GLHYDRLASE4"/>
</dbReference>
<dbReference type="EC" id="3.2.1.86" evidence="13"/>
<evidence type="ECO:0000256" key="6">
    <source>
        <dbReference type="ARBA" id="ARBA00023295"/>
    </source>
</evidence>